<dbReference type="RefSeq" id="XP_044555478.1">
    <property type="nucleotide sequence ID" value="XM_044697051.1"/>
</dbReference>
<evidence type="ECO:0000313" key="3">
    <source>
        <dbReference type="Proteomes" id="UP000816034"/>
    </source>
</evidence>
<feature type="compositionally biased region" description="Polar residues" evidence="1">
    <location>
        <begin position="38"/>
        <end position="72"/>
    </location>
</feature>
<evidence type="ECO:0000256" key="1">
    <source>
        <dbReference type="SAM" id="MobiDB-lite"/>
    </source>
</evidence>
<reference evidence="2 3" key="1">
    <citation type="journal article" date="2018" name="BMC Genomics">
        <title>The genome of Naegleria lovaniensis, the basis for a comparative approach to unravel pathogenicity factors of the human pathogenic amoeba N. fowleri.</title>
        <authorList>
            <person name="Liechti N."/>
            <person name="Schurch N."/>
            <person name="Bruggmann R."/>
            <person name="Wittwer M."/>
        </authorList>
    </citation>
    <scope>NUCLEOTIDE SEQUENCE [LARGE SCALE GENOMIC DNA]</scope>
    <source>
        <strain evidence="2 3">ATCC 30569</strain>
    </source>
</reference>
<dbReference type="EMBL" id="PYSW02000002">
    <property type="protein sequence ID" value="KAG2393584.1"/>
    <property type="molecule type" value="Genomic_DNA"/>
</dbReference>
<gene>
    <name evidence="2" type="ORF">C9374_007115</name>
</gene>
<dbReference type="GO" id="GO:0000724">
    <property type="term" value="P:double-strand break repair via homologous recombination"/>
    <property type="evidence" value="ECO:0007669"/>
    <property type="project" value="InterPro"/>
</dbReference>
<keyword evidence="3" id="KW-1185">Reference proteome</keyword>
<name>A0AA88GZQ8_NAELO</name>
<sequence>MQPSAQPSPLTPKAISSTSSITPTNTPIDLHDPESDAAFNSTPIESQSTRQRSLSKTSSVGMTSPRSQYTSSHMDDHHNHPHIQQYLQLMKVQHKYYGSSLSSESMTNHKENIESSTDVNATTHDILYFVIHSIEKGTCWFSQSYEKVELLPNAQRLSSSSTNNYHVDTTSQQIPSAHNKQIISQIMNGVHEDWKSQNSFTIPKILEDSNTTVNSSVTNAITSSGCFLRTVNNESCMIIWKIPPKSSFCFSLVCTLRCNLLHAEHALNQIIAHTAFKKDGVTPIDPREFLLKPEEILSKLHHQMPHGKLTFLNFTKGSQSNMYSFLPDFVLN</sequence>
<organism evidence="2 3">
    <name type="scientific">Naegleria lovaniensis</name>
    <name type="common">Amoeba</name>
    <dbReference type="NCBI Taxonomy" id="51637"/>
    <lineage>
        <taxon>Eukaryota</taxon>
        <taxon>Discoba</taxon>
        <taxon>Heterolobosea</taxon>
        <taxon>Tetramitia</taxon>
        <taxon>Eutetramitia</taxon>
        <taxon>Vahlkampfiidae</taxon>
        <taxon>Naegleria</taxon>
    </lineage>
</organism>
<protein>
    <submittedName>
        <fullName evidence="2">Uncharacterized protein</fullName>
    </submittedName>
</protein>
<dbReference type="Pfam" id="PF15001">
    <property type="entry name" value="AP-5_subunit_s1"/>
    <property type="match status" value="1"/>
</dbReference>
<dbReference type="InterPro" id="IPR029392">
    <property type="entry name" value="AP-5_subunit_s1"/>
</dbReference>
<accession>A0AA88GZQ8</accession>
<evidence type="ECO:0000313" key="2">
    <source>
        <dbReference type="EMBL" id="KAG2393584.1"/>
    </source>
</evidence>
<comment type="caution">
    <text evidence="2">The sequence shown here is derived from an EMBL/GenBank/DDBJ whole genome shotgun (WGS) entry which is preliminary data.</text>
</comment>
<feature type="compositionally biased region" description="Low complexity" evidence="1">
    <location>
        <begin position="15"/>
        <end position="28"/>
    </location>
</feature>
<dbReference type="GO" id="GO:0030119">
    <property type="term" value="C:AP-type membrane coat adaptor complex"/>
    <property type="evidence" value="ECO:0007669"/>
    <property type="project" value="InterPro"/>
</dbReference>
<dbReference type="GeneID" id="68099569"/>
<dbReference type="Proteomes" id="UP000816034">
    <property type="component" value="Unassembled WGS sequence"/>
</dbReference>
<feature type="region of interest" description="Disordered" evidence="1">
    <location>
        <begin position="1"/>
        <end position="79"/>
    </location>
</feature>
<dbReference type="GO" id="GO:0016197">
    <property type="term" value="P:endosomal transport"/>
    <property type="evidence" value="ECO:0007669"/>
    <property type="project" value="InterPro"/>
</dbReference>
<dbReference type="AlphaFoldDB" id="A0AA88GZQ8"/>
<proteinExistence type="predicted"/>